<organism evidence="2 3">
    <name type="scientific">Trifolium medium</name>
    <dbReference type="NCBI Taxonomy" id="97028"/>
    <lineage>
        <taxon>Eukaryota</taxon>
        <taxon>Viridiplantae</taxon>
        <taxon>Streptophyta</taxon>
        <taxon>Embryophyta</taxon>
        <taxon>Tracheophyta</taxon>
        <taxon>Spermatophyta</taxon>
        <taxon>Magnoliopsida</taxon>
        <taxon>eudicotyledons</taxon>
        <taxon>Gunneridae</taxon>
        <taxon>Pentapetalae</taxon>
        <taxon>rosids</taxon>
        <taxon>fabids</taxon>
        <taxon>Fabales</taxon>
        <taxon>Fabaceae</taxon>
        <taxon>Papilionoideae</taxon>
        <taxon>50 kb inversion clade</taxon>
        <taxon>NPAAA clade</taxon>
        <taxon>Hologalegina</taxon>
        <taxon>IRL clade</taxon>
        <taxon>Trifolieae</taxon>
        <taxon>Trifolium</taxon>
    </lineage>
</organism>
<dbReference type="AlphaFoldDB" id="A0A392MU48"/>
<reference evidence="2 3" key="1">
    <citation type="journal article" date="2018" name="Front. Plant Sci.">
        <title>Red Clover (Trifolium pratense) and Zigzag Clover (T. medium) - A Picture of Genomic Similarities and Differences.</title>
        <authorList>
            <person name="Dluhosova J."/>
            <person name="Istvanek J."/>
            <person name="Nedelnik J."/>
            <person name="Repkova J."/>
        </authorList>
    </citation>
    <scope>NUCLEOTIDE SEQUENCE [LARGE SCALE GENOMIC DNA]</scope>
    <source>
        <strain evidence="3">cv. 10/8</strain>
        <tissue evidence="2">Leaf</tissue>
    </source>
</reference>
<keyword evidence="1" id="KW-1133">Transmembrane helix</keyword>
<gene>
    <name evidence="2" type="ORF">A2U01_0011925</name>
</gene>
<name>A0A392MU48_9FABA</name>
<keyword evidence="1" id="KW-0812">Transmembrane</keyword>
<keyword evidence="3" id="KW-1185">Reference proteome</keyword>
<sequence length="122" mass="14270">MHKDLAGIITNFIGIALQLSYLAIFLWYATPNFKVYNAFEMQTFDVITKGNDFDEKRFLRHPLAENLSNRLLKSIRKVIRWRKIELQIAVEEVVVDKTKKKWTLKEDEAIEADIARTAIKSN</sequence>
<feature type="transmembrane region" description="Helical" evidence="1">
    <location>
        <begin position="6"/>
        <end position="29"/>
    </location>
</feature>
<accession>A0A392MU48</accession>
<dbReference type="Proteomes" id="UP000265520">
    <property type="component" value="Unassembled WGS sequence"/>
</dbReference>
<protein>
    <submittedName>
        <fullName evidence="2">Uncharacterized protein</fullName>
    </submittedName>
</protein>
<dbReference type="EMBL" id="LXQA010019477">
    <property type="protein sequence ID" value="MCH91001.1"/>
    <property type="molecule type" value="Genomic_DNA"/>
</dbReference>
<keyword evidence="1" id="KW-0472">Membrane</keyword>
<evidence type="ECO:0000313" key="2">
    <source>
        <dbReference type="EMBL" id="MCH91001.1"/>
    </source>
</evidence>
<evidence type="ECO:0000256" key="1">
    <source>
        <dbReference type="SAM" id="Phobius"/>
    </source>
</evidence>
<proteinExistence type="predicted"/>
<comment type="caution">
    <text evidence="2">The sequence shown here is derived from an EMBL/GenBank/DDBJ whole genome shotgun (WGS) entry which is preliminary data.</text>
</comment>
<evidence type="ECO:0000313" key="3">
    <source>
        <dbReference type="Proteomes" id="UP000265520"/>
    </source>
</evidence>